<dbReference type="GO" id="GO:0018784">
    <property type="term" value="F:(S)-2-haloacid dehalogenase activity"/>
    <property type="evidence" value="ECO:0007669"/>
    <property type="project" value="UniProtKB-EC"/>
</dbReference>
<sequence length="213" mass="24101">MSAEKSLEKSRADIRHIVFDIGKVLIHYDPNVPFSRLIPDEADRNWFFANVCTHDWNLEQDRGRDWVEAEELLIARHPDHVENIRAFRKHWNEMVPHAYVESVSIMEGLIAQGHDVTLLTNFASDTFKEAQKLFPFLTLPRGVTVSGDAGVIKPDVAIYELHARTFGLEPSATLFIDDSMPNVVGARTAGWHAVHFTDPQTLKADLTLYGLLA</sequence>
<dbReference type="InterPro" id="IPR023214">
    <property type="entry name" value="HAD_sf"/>
</dbReference>
<dbReference type="PANTHER" id="PTHR43611">
    <property type="entry name" value="ALPHA-D-GLUCOSE 1-PHOSPHATE PHOSPHATASE"/>
    <property type="match status" value="1"/>
</dbReference>
<evidence type="ECO:0000313" key="1">
    <source>
        <dbReference type="EMBL" id="MDQ0319469.1"/>
    </source>
</evidence>
<keyword evidence="1" id="KW-0378">Hydrolase</keyword>
<dbReference type="EMBL" id="JAUSVF010000001">
    <property type="protein sequence ID" value="MDQ0319469.1"/>
    <property type="molecule type" value="Genomic_DNA"/>
</dbReference>
<dbReference type="NCBIfam" id="TIGR01509">
    <property type="entry name" value="HAD-SF-IA-v3"/>
    <property type="match status" value="1"/>
</dbReference>
<dbReference type="Proteomes" id="UP001230207">
    <property type="component" value="Unassembled WGS sequence"/>
</dbReference>
<dbReference type="CDD" id="cd02603">
    <property type="entry name" value="HAD_sEH-N_like"/>
    <property type="match status" value="1"/>
</dbReference>
<accession>A0ABU0BMJ4</accession>
<keyword evidence="2" id="KW-1185">Reference proteome</keyword>
<dbReference type="EC" id="3.8.1.2" evidence="1"/>
<name>A0ABU0BMJ4_9HYPH</name>
<reference evidence="1 2" key="1">
    <citation type="submission" date="2023-07" db="EMBL/GenBank/DDBJ databases">
        <title>Genomic Encyclopedia of Type Strains, Phase IV (KMG-IV): sequencing the most valuable type-strain genomes for metagenomic binning, comparative biology and taxonomic classification.</title>
        <authorList>
            <person name="Goeker M."/>
        </authorList>
    </citation>
    <scope>NUCLEOTIDE SEQUENCE [LARGE SCALE GENOMIC DNA]</scope>
    <source>
        <strain evidence="1 2">DSM 1112</strain>
    </source>
</reference>
<dbReference type="RefSeq" id="WP_307228404.1">
    <property type="nucleotide sequence ID" value="NZ_JAUSVF010000001.1"/>
</dbReference>
<protein>
    <submittedName>
        <fullName evidence="1">2-haloacid dehalogenase</fullName>
        <ecNumber evidence="1">3.8.1.2</ecNumber>
    </submittedName>
</protein>
<dbReference type="PANTHER" id="PTHR43611:SF3">
    <property type="entry name" value="FLAVIN MONONUCLEOTIDE HYDROLASE 1, CHLOROPLATIC"/>
    <property type="match status" value="1"/>
</dbReference>
<dbReference type="Pfam" id="PF00702">
    <property type="entry name" value="Hydrolase"/>
    <property type="match status" value="1"/>
</dbReference>
<comment type="caution">
    <text evidence="1">The sequence shown here is derived from an EMBL/GenBank/DDBJ whole genome shotgun (WGS) entry which is preliminary data.</text>
</comment>
<proteinExistence type="predicted"/>
<organism evidence="1 2">
    <name type="scientific">Pararhizobium capsulatum DSM 1112</name>
    <dbReference type="NCBI Taxonomy" id="1121113"/>
    <lineage>
        <taxon>Bacteria</taxon>
        <taxon>Pseudomonadati</taxon>
        <taxon>Pseudomonadota</taxon>
        <taxon>Alphaproteobacteria</taxon>
        <taxon>Hyphomicrobiales</taxon>
        <taxon>Rhizobiaceae</taxon>
        <taxon>Rhizobium/Agrobacterium group</taxon>
        <taxon>Pararhizobium</taxon>
    </lineage>
</organism>
<dbReference type="InterPro" id="IPR036412">
    <property type="entry name" value="HAD-like_sf"/>
</dbReference>
<dbReference type="InterPro" id="IPR023198">
    <property type="entry name" value="PGP-like_dom2"/>
</dbReference>
<evidence type="ECO:0000313" key="2">
    <source>
        <dbReference type="Proteomes" id="UP001230207"/>
    </source>
</evidence>
<dbReference type="Gene3D" id="1.10.150.240">
    <property type="entry name" value="Putative phosphatase, domain 2"/>
    <property type="match status" value="1"/>
</dbReference>
<gene>
    <name evidence="1" type="ORF">QO002_001607</name>
</gene>
<dbReference type="Gene3D" id="3.40.50.1000">
    <property type="entry name" value="HAD superfamily/HAD-like"/>
    <property type="match status" value="1"/>
</dbReference>
<dbReference type="InterPro" id="IPR006439">
    <property type="entry name" value="HAD-SF_hydro_IA"/>
</dbReference>
<dbReference type="SUPFAM" id="SSF56784">
    <property type="entry name" value="HAD-like"/>
    <property type="match status" value="1"/>
</dbReference>